<dbReference type="GO" id="GO:0016787">
    <property type="term" value="F:hydrolase activity"/>
    <property type="evidence" value="ECO:0007669"/>
    <property type="project" value="InterPro"/>
</dbReference>
<feature type="domain" description="Alpha/beta hydrolase fold-5" evidence="1">
    <location>
        <begin position="69"/>
        <end position="233"/>
    </location>
</feature>
<sequence length="247" mass="27005">MKRNKFKPVKILLLSLAGLLIIGGACFYIWSQQTYSASAEMVARVGEENIQLGEDWVIFTPDQGVAETGLILYPGAKVEPEAYSYIGQGLAQRGYTVIIPNVLLNFAFFDVNKADEIREAHPEVKSWYIGGHSLGGVAAASYAYKHEEQLDGLFFLGSYPADSNDFSDMALPILSIYGELDGLTTVEKIHATRPLLTPNAVLREITGGNHAQFGMYGPQKGDQQAAISAVEQQDIIVETIGDWLDSL</sequence>
<reference evidence="2" key="1">
    <citation type="submission" date="2021-03" db="EMBL/GenBank/DDBJ databases">
        <title>Antimicrobial resistance genes in bacteria isolated from Japanese honey, and their potential for conferring macrolide and lincosamide resistance in the American foulbrood pathogen Paenibacillus larvae.</title>
        <authorList>
            <person name="Okamoto M."/>
            <person name="Kumagai M."/>
            <person name="Kanamori H."/>
            <person name="Takamatsu D."/>
        </authorList>
    </citation>
    <scope>NUCLEOTIDE SEQUENCE</scope>
    <source>
        <strain evidence="2">J41TS4</strain>
    </source>
</reference>
<organism evidence="2 3">
    <name type="scientific">Paenibacillus apis</name>
    <dbReference type="NCBI Taxonomy" id="1792174"/>
    <lineage>
        <taxon>Bacteria</taxon>
        <taxon>Bacillati</taxon>
        <taxon>Bacillota</taxon>
        <taxon>Bacilli</taxon>
        <taxon>Bacillales</taxon>
        <taxon>Paenibacillaceae</taxon>
        <taxon>Paenibacillus</taxon>
    </lineage>
</organism>
<dbReference type="InterPro" id="IPR029058">
    <property type="entry name" value="AB_hydrolase_fold"/>
</dbReference>
<evidence type="ECO:0000313" key="3">
    <source>
        <dbReference type="Proteomes" id="UP000678895"/>
    </source>
</evidence>
<protein>
    <submittedName>
        <fullName evidence="2">Carboxymethylenebutenolidase</fullName>
    </submittedName>
</protein>
<dbReference type="AlphaFoldDB" id="A0A919Y240"/>
<dbReference type="Pfam" id="PF12695">
    <property type="entry name" value="Abhydrolase_5"/>
    <property type="match status" value="1"/>
</dbReference>
<evidence type="ECO:0000313" key="2">
    <source>
        <dbReference type="EMBL" id="GIO40792.1"/>
    </source>
</evidence>
<proteinExistence type="predicted"/>
<dbReference type="Gene3D" id="3.40.50.1820">
    <property type="entry name" value="alpha/beta hydrolase"/>
    <property type="match status" value="1"/>
</dbReference>
<name>A0A919Y240_9BACL</name>
<dbReference type="SUPFAM" id="SSF53474">
    <property type="entry name" value="alpha/beta-Hydrolases"/>
    <property type="match status" value="1"/>
</dbReference>
<dbReference type="PROSITE" id="PS51257">
    <property type="entry name" value="PROKAR_LIPOPROTEIN"/>
    <property type="match status" value="1"/>
</dbReference>
<dbReference type="RefSeq" id="WP_301624698.1">
    <property type="nucleotide sequence ID" value="NZ_BORS01000002.1"/>
</dbReference>
<comment type="caution">
    <text evidence="2">The sequence shown here is derived from an EMBL/GenBank/DDBJ whole genome shotgun (WGS) entry which is preliminary data.</text>
</comment>
<dbReference type="Proteomes" id="UP000678895">
    <property type="component" value="Unassembled WGS sequence"/>
</dbReference>
<gene>
    <name evidence="2" type="ORF">J41TS4_05500</name>
</gene>
<dbReference type="InterPro" id="IPR029059">
    <property type="entry name" value="AB_hydrolase_5"/>
</dbReference>
<accession>A0A919Y240</accession>
<evidence type="ECO:0000259" key="1">
    <source>
        <dbReference type="Pfam" id="PF12695"/>
    </source>
</evidence>
<dbReference type="EMBL" id="BORS01000002">
    <property type="protein sequence ID" value="GIO40792.1"/>
    <property type="molecule type" value="Genomic_DNA"/>
</dbReference>
<keyword evidence="3" id="KW-1185">Reference proteome</keyword>